<dbReference type="EMBL" id="CT573071">
    <property type="protein sequence ID" value="CAJ73167.1"/>
    <property type="molecule type" value="Genomic_DNA"/>
</dbReference>
<reference evidence="1" key="2">
    <citation type="submission" date="2006-01" db="EMBL/GenBank/DDBJ databases">
        <authorList>
            <person name="Genoscope"/>
        </authorList>
    </citation>
    <scope>NUCLEOTIDE SEQUENCE</scope>
</reference>
<gene>
    <name evidence="1" type="ORF">kuste2421</name>
</gene>
<evidence type="ECO:0000313" key="1">
    <source>
        <dbReference type="EMBL" id="CAJ73167.1"/>
    </source>
</evidence>
<dbReference type="AlphaFoldDB" id="Q1Q6G4"/>
<protein>
    <submittedName>
        <fullName evidence="1">Uncharacterized protein</fullName>
    </submittedName>
</protein>
<reference evidence="1" key="1">
    <citation type="journal article" date="2006" name="Nature">
        <title>Deciphering the evolution and metabolism of an anammox bacterium from a community genome.</title>
        <authorList>
            <person name="Strous M."/>
            <person name="Pelletier E."/>
            <person name="Mangenot S."/>
            <person name="Rattei T."/>
            <person name="Lehner A."/>
            <person name="Taylor M.W."/>
            <person name="Horn M."/>
            <person name="Daims H."/>
            <person name="Bartol-Mavel D."/>
            <person name="Wincker P."/>
            <person name="Barbe V."/>
            <person name="Fonknechten N."/>
            <person name="Vallenet D."/>
            <person name="Segurens B."/>
            <person name="Schenowitz-Truong C."/>
            <person name="Medigue C."/>
            <person name="Collingro A."/>
            <person name="Snel B."/>
            <person name="Dutilh B.E."/>
            <person name="OpDenCamp H.J.M."/>
            <person name="vanDerDrift C."/>
            <person name="Cirpus I."/>
            <person name="vanDePas-Schoonen K.T."/>
            <person name="Harhangi H.R."/>
            <person name="vanNiftrik L."/>
            <person name="Schmid M."/>
            <person name="Keltjens J."/>
            <person name="vanDeVossenberg J."/>
            <person name="Kartal B."/>
            <person name="Meier H."/>
            <person name="Frishman D."/>
            <person name="Huynen M.A."/>
            <person name="Mewes H."/>
            <person name="Weissenbach J."/>
            <person name="Jetten M.S.M."/>
            <person name="Wagner M."/>
            <person name="LePaslier D."/>
        </authorList>
    </citation>
    <scope>NUCLEOTIDE SEQUENCE</scope>
</reference>
<organism evidence="1">
    <name type="scientific">Kuenenia stuttgartiensis</name>
    <dbReference type="NCBI Taxonomy" id="174633"/>
    <lineage>
        <taxon>Bacteria</taxon>
        <taxon>Pseudomonadati</taxon>
        <taxon>Planctomycetota</taxon>
        <taxon>Candidatus Brocadiia</taxon>
        <taxon>Candidatus Brocadiales</taxon>
        <taxon>Candidatus Brocadiaceae</taxon>
        <taxon>Candidatus Kuenenia</taxon>
    </lineage>
</organism>
<sequence length="66" mass="7197">MFFVINIPPNTLEILPFQSYSCNKALPCLQDLGNIKLFPNSHHVALAAPGNDENGFITISCCSICT</sequence>
<proteinExistence type="predicted"/>
<accession>Q1Q6G4</accession>
<name>Q1Q6G4_KUEST</name>